<evidence type="ECO:0000313" key="1">
    <source>
        <dbReference type="EMBL" id="KAB0685372.1"/>
    </source>
</evidence>
<dbReference type="Proteomes" id="UP000473571">
    <property type="component" value="Unassembled WGS sequence"/>
</dbReference>
<dbReference type="RefSeq" id="WP_151003707.1">
    <property type="nucleotide sequence ID" value="NZ_CABVPO010000017.1"/>
</dbReference>
<evidence type="ECO:0000313" key="2">
    <source>
        <dbReference type="Proteomes" id="UP000473571"/>
    </source>
</evidence>
<dbReference type="EMBL" id="VZOL01000028">
    <property type="protein sequence ID" value="KAB0685372.1"/>
    <property type="molecule type" value="Genomic_DNA"/>
</dbReference>
<name>A0A6L3NL99_9BURK</name>
<sequence length="317" mass="35475">MASSIKCRSIFASLPKKMQKAKLILDEIDFSRLVFDIQKNQRDLDSLISAAESADPEIMDVIGIQDEKFYSLELDGKNINEELFSDANSGSRDLVVRLQILISKWNSLPESGTSDTAEGIGISVLKSDGSGALLASVHPDPSDWWDDARMHLVSAPSHLPTAIRKHFIAAKIEQKHFAFFCNGMFPNLYFHESPDKLKNLGVPYTEHVRSIIDYFSYLNDFASDHFDSDEDHVIIANAGSKGVTISPESPKTRKNGDAMEERDIKINGEKLRCEWHAKITNTCGRIHFYARKGRPENVKIETGTKVIIGILADHLTL</sequence>
<gene>
    <name evidence="1" type="ORF">F7R13_04835</name>
</gene>
<protein>
    <submittedName>
        <fullName evidence="1">Uncharacterized protein</fullName>
    </submittedName>
</protein>
<accession>A0A6L3NL99</accession>
<organism evidence="1 2">
    <name type="scientific">Burkholderia territorii</name>
    <dbReference type="NCBI Taxonomy" id="1503055"/>
    <lineage>
        <taxon>Bacteria</taxon>
        <taxon>Pseudomonadati</taxon>
        <taxon>Pseudomonadota</taxon>
        <taxon>Betaproteobacteria</taxon>
        <taxon>Burkholderiales</taxon>
        <taxon>Burkholderiaceae</taxon>
        <taxon>Burkholderia</taxon>
        <taxon>Burkholderia cepacia complex</taxon>
    </lineage>
</organism>
<dbReference type="AlphaFoldDB" id="A0A6L3NL99"/>
<reference evidence="1 2" key="1">
    <citation type="submission" date="2019-09" db="EMBL/GenBank/DDBJ databases">
        <title>Draft genome sequences of 48 bacterial type strains from the CCUG.</title>
        <authorList>
            <person name="Tunovic T."/>
            <person name="Pineiro-Iglesias B."/>
            <person name="Unosson C."/>
            <person name="Inganas E."/>
            <person name="Ohlen M."/>
            <person name="Cardew S."/>
            <person name="Jensie-Markopoulos S."/>
            <person name="Salva-Serra F."/>
            <person name="Jaen-Luchoro D."/>
            <person name="Karlsson R."/>
            <person name="Svensson-Stadler L."/>
            <person name="Chun J."/>
            <person name="Moore E."/>
        </authorList>
    </citation>
    <scope>NUCLEOTIDE SEQUENCE [LARGE SCALE GENOMIC DNA]</scope>
    <source>
        <strain evidence="1 2">CCUG 65687</strain>
    </source>
</reference>
<proteinExistence type="predicted"/>
<comment type="caution">
    <text evidence="1">The sequence shown here is derived from an EMBL/GenBank/DDBJ whole genome shotgun (WGS) entry which is preliminary data.</text>
</comment>